<feature type="transmembrane region" description="Helical" evidence="2">
    <location>
        <begin position="221"/>
        <end position="246"/>
    </location>
</feature>
<keyword evidence="2" id="KW-0812">Transmembrane</keyword>
<keyword evidence="4" id="KW-1185">Reference proteome</keyword>
<feature type="compositionally biased region" description="Low complexity" evidence="1">
    <location>
        <begin position="375"/>
        <end position="385"/>
    </location>
</feature>
<feature type="compositionally biased region" description="Low complexity" evidence="1">
    <location>
        <begin position="453"/>
        <end position="464"/>
    </location>
</feature>
<dbReference type="EMBL" id="CP144089">
    <property type="protein sequence ID" value="WWD03616.1"/>
    <property type="molecule type" value="Genomic_DNA"/>
</dbReference>
<dbReference type="AlphaFoldDB" id="A0AAX4KB50"/>
<dbReference type="RefSeq" id="XP_066081583.1">
    <property type="nucleotide sequence ID" value="XM_066225486.1"/>
</dbReference>
<dbReference type="Gene3D" id="2.60.120.260">
    <property type="entry name" value="Galactose-binding domain-like"/>
    <property type="match status" value="1"/>
</dbReference>
<dbReference type="GeneID" id="91100475"/>
<evidence type="ECO:0000313" key="4">
    <source>
        <dbReference type="Proteomes" id="UP001358614"/>
    </source>
</evidence>
<proteinExistence type="predicted"/>
<protein>
    <submittedName>
        <fullName evidence="3">Uncharacterized protein</fullName>
    </submittedName>
</protein>
<name>A0AAX4KB50_9TREE</name>
<feature type="region of interest" description="Disordered" evidence="1">
    <location>
        <begin position="423"/>
        <end position="473"/>
    </location>
</feature>
<feature type="region of interest" description="Disordered" evidence="1">
    <location>
        <begin position="254"/>
        <end position="277"/>
    </location>
</feature>
<feature type="region of interest" description="Disordered" evidence="1">
    <location>
        <begin position="494"/>
        <end position="593"/>
    </location>
</feature>
<sequence>MGSTESRSMTRAKRLTSDKEHVIHVTNYPTRTDPQPSSTADSWLDIDHLIISHDISGQVYTTTLDDSASGITYDASWSTDTVDAMNYNSTIHLTGQAGASMIIPFNGTSIQVFAGINVDHDEYSVSIDGCAERTFNASHFERLTQVSHYSASGLSEGPHTLKITNTGKINSPIVGFDYAIVNSTVNPNGETSGSVTSQQLQPTFASADGDSEFSGSKTTNVGAIAGGVVGGVVGLTIIAVLAWCLLSRKPRRVSSKSNNRHKSYIDFPSGSTNSKSMGVVESRITGSRMAFSSTSGKDDSSPTTSSMFGSLRGFFKKKSYEEEGISTTRSNSPQGSIAYFYTPNPNRAVKPPSSAGLTSPSSTGQGDSLDNQIYRNPPSSRNRPPMTQHVSQGSRSGHSITSRSSAYSQGGETYLTDRLENIASRGPVPLPSPPSQGSSDYEHMPLPPLPAATTSITHGSSSSTRPPLTHADASSSLLPSLMVRQSVAPSLPTIEQHDTSSTHVSPSSTPSTSQGMSPGTPGDYKRSILGLTLDRRSPVERNQSVEGNGSYDPSDARRLNMTPSVLDLEPPILSPPPEYGHIMAAQQQQHERR</sequence>
<keyword evidence="2" id="KW-1133">Transmembrane helix</keyword>
<evidence type="ECO:0000313" key="3">
    <source>
        <dbReference type="EMBL" id="WWD03616.1"/>
    </source>
</evidence>
<organism evidence="3 4">
    <name type="scientific">Kwoniella europaea PYCC6329</name>
    <dbReference type="NCBI Taxonomy" id="1423913"/>
    <lineage>
        <taxon>Eukaryota</taxon>
        <taxon>Fungi</taxon>
        <taxon>Dikarya</taxon>
        <taxon>Basidiomycota</taxon>
        <taxon>Agaricomycotina</taxon>
        <taxon>Tremellomycetes</taxon>
        <taxon>Tremellales</taxon>
        <taxon>Cryptococcaceae</taxon>
        <taxon>Kwoniella</taxon>
    </lineage>
</organism>
<feature type="compositionally biased region" description="Low complexity" evidence="1">
    <location>
        <begin position="393"/>
        <end position="405"/>
    </location>
</feature>
<accession>A0AAX4KB50</accession>
<feature type="region of interest" description="Disordered" evidence="1">
    <location>
        <begin position="325"/>
        <end position="409"/>
    </location>
</feature>
<feature type="compositionally biased region" description="Polar residues" evidence="1">
    <location>
        <begin position="355"/>
        <end position="374"/>
    </location>
</feature>
<evidence type="ECO:0000256" key="1">
    <source>
        <dbReference type="SAM" id="MobiDB-lite"/>
    </source>
</evidence>
<dbReference type="KEGG" id="ker:91100475"/>
<gene>
    <name evidence="3" type="ORF">V865_001671</name>
</gene>
<dbReference type="Proteomes" id="UP001358614">
    <property type="component" value="Chromosome 1"/>
</dbReference>
<feature type="compositionally biased region" description="Polar residues" evidence="1">
    <location>
        <begin position="325"/>
        <end position="335"/>
    </location>
</feature>
<feature type="compositionally biased region" description="Low complexity" evidence="1">
    <location>
        <begin position="501"/>
        <end position="522"/>
    </location>
</feature>
<reference evidence="3 4" key="1">
    <citation type="submission" date="2024-01" db="EMBL/GenBank/DDBJ databases">
        <title>Comparative genomics of Cryptococcus and Kwoniella reveals pathogenesis evolution and contrasting modes of karyotype evolution via chromosome fusion or intercentromeric recombination.</title>
        <authorList>
            <person name="Coelho M.A."/>
            <person name="David-Palma M."/>
            <person name="Shea T."/>
            <person name="Bowers K."/>
            <person name="McGinley-Smith S."/>
            <person name="Mohammad A.W."/>
            <person name="Gnirke A."/>
            <person name="Yurkov A.M."/>
            <person name="Nowrousian M."/>
            <person name="Sun S."/>
            <person name="Cuomo C.A."/>
            <person name="Heitman J."/>
        </authorList>
    </citation>
    <scope>NUCLEOTIDE SEQUENCE [LARGE SCALE GENOMIC DNA]</scope>
    <source>
        <strain evidence="3 4">PYCC6329</strain>
    </source>
</reference>
<keyword evidence="2" id="KW-0472">Membrane</keyword>
<evidence type="ECO:0000256" key="2">
    <source>
        <dbReference type="SAM" id="Phobius"/>
    </source>
</evidence>